<evidence type="ECO:0000313" key="3">
    <source>
        <dbReference type="RefSeq" id="WP_034410973.1"/>
    </source>
</evidence>
<evidence type="ECO:0000256" key="1">
    <source>
        <dbReference type="SAM" id="Phobius"/>
    </source>
</evidence>
<sequence>MNQSAEHASTAADIAARALPAAPPVAVGAANLMGIPLPDIVQWVTLIYLIVLIASKIVEIWRGVRSSAGVKP</sequence>
<accession>A0A8B6X782</accession>
<organism evidence="2 3">
    <name type="scientific">Derxia gummosa DSM 723</name>
    <dbReference type="NCBI Taxonomy" id="1121388"/>
    <lineage>
        <taxon>Bacteria</taxon>
        <taxon>Pseudomonadati</taxon>
        <taxon>Pseudomonadota</taxon>
        <taxon>Betaproteobacteria</taxon>
        <taxon>Burkholderiales</taxon>
        <taxon>Alcaligenaceae</taxon>
        <taxon>Derxia</taxon>
    </lineage>
</organism>
<keyword evidence="2" id="KW-1185">Reference proteome</keyword>
<reference evidence="3" key="1">
    <citation type="submission" date="2025-08" db="UniProtKB">
        <authorList>
            <consortium name="RefSeq"/>
        </authorList>
    </citation>
    <scope>IDENTIFICATION</scope>
</reference>
<keyword evidence="1" id="KW-0812">Transmembrane</keyword>
<proteinExistence type="predicted"/>
<keyword evidence="1" id="KW-1133">Transmembrane helix</keyword>
<evidence type="ECO:0000313" key="2">
    <source>
        <dbReference type="Proteomes" id="UP000675920"/>
    </source>
</evidence>
<protein>
    <submittedName>
        <fullName evidence="3">Uncharacterized protein</fullName>
    </submittedName>
</protein>
<dbReference type="RefSeq" id="WP_034410973.1">
    <property type="nucleotide sequence ID" value="NZ_AXWS01000008.1"/>
</dbReference>
<name>A0A8B6X782_9BURK</name>
<dbReference type="AlphaFoldDB" id="A0A8B6X782"/>
<keyword evidence="1" id="KW-0472">Membrane</keyword>
<feature type="transmembrane region" description="Helical" evidence="1">
    <location>
        <begin position="40"/>
        <end position="58"/>
    </location>
</feature>
<dbReference type="Proteomes" id="UP000675920">
    <property type="component" value="Unplaced"/>
</dbReference>